<gene>
    <name evidence="1" type="ORF">C3743_20080</name>
</gene>
<evidence type="ECO:0000313" key="2">
    <source>
        <dbReference type="Proteomes" id="UP000238655"/>
    </source>
</evidence>
<evidence type="ECO:0000313" key="1">
    <source>
        <dbReference type="EMBL" id="POZ82519.1"/>
    </source>
</evidence>
<comment type="caution">
    <text evidence="1">The sequence shown here is derived from an EMBL/GenBank/DDBJ whole genome shotgun (WGS) entry which is preliminary data.</text>
</comment>
<reference evidence="1 2" key="1">
    <citation type="submission" date="2018-01" db="EMBL/GenBank/DDBJ databases">
        <title>Successful Treatment of Persistent Burkholderia cepacia Bacteremia with Ceftazidime-Avibactam.</title>
        <authorList>
            <person name="Tamma P."/>
            <person name="Fan Y."/>
            <person name="Bergman Y."/>
            <person name="Sick-Samuels A."/>
            <person name="Hsu A."/>
            <person name="Timp W."/>
            <person name="Simner P."/>
        </authorList>
    </citation>
    <scope>NUCLEOTIDE SEQUENCE [LARGE SCALE GENOMIC DNA]</scope>
    <source>
        <strain evidence="1 2">170816</strain>
    </source>
</reference>
<dbReference type="Proteomes" id="UP000238655">
    <property type="component" value="Chromosome 1"/>
</dbReference>
<proteinExistence type="predicted"/>
<organism evidence="1 2">
    <name type="scientific">Burkholderia contaminans</name>
    <dbReference type="NCBI Taxonomy" id="488447"/>
    <lineage>
        <taxon>Bacteria</taxon>
        <taxon>Pseudomonadati</taxon>
        <taxon>Pseudomonadota</taxon>
        <taxon>Betaproteobacteria</taxon>
        <taxon>Burkholderiales</taxon>
        <taxon>Burkholderiaceae</taxon>
        <taxon>Burkholderia</taxon>
        <taxon>Burkholderia cepacia complex</taxon>
    </lineage>
</organism>
<sequence>MPLAAACADFDAGAVTRASWLCATSCGAACVSNARNGSSTSGNVALLHRDTLPDDRRVPAHDLLTLAIHVHAVD</sequence>
<dbReference type="EMBL" id="PQVP01000002">
    <property type="protein sequence ID" value="POZ82519.1"/>
    <property type="molecule type" value="Genomic_DNA"/>
</dbReference>
<name>A0A2S5DTU4_9BURK</name>
<protein>
    <submittedName>
        <fullName evidence="1">Uncharacterized protein</fullName>
    </submittedName>
</protein>
<accession>A0A2S5DTU4</accession>
<dbReference type="AlphaFoldDB" id="A0A2S5DTU4"/>